<dbReference type="InterPro" id="IPR050107">
    <property type="entry name" value="ABC_carbohydrate_import_ATPase"/>
</dbReference>
<dbReference type="Pfam" id="PF00005">
    <property type="entry name" value="ABC_tran"/>
    <property type="match status" value="2"/>
</dbReference>
<comment type="caution">
    <text evidence="6">The sequence shown here is derived from an EMBL/GenBank/DDBJ whole genome shotgun (WGS) entry which is preliminary data.</text>
</comment>
<reference evidence="6 7" key="1">
    <citation type="submission" date="2017-06" db="EMBL/GenBank/DDBJ databases">
        <title>Isolation and characterization of a thermophilic and butanogenic Thermoanaerobacterium thermosaccharolyticum M5 capable of efficient degradation of hemicellulose.</title>
        <authorList>
            <person name="Xin F."/>
            <person name="Jiang Y."/>
        </authorList>
    </citation>
    <scope>NUCLEOTIDE SEQUENCE [LARGE SCALE GENOMIC DNA]</scope>
    <source>
        <strain evidence="6 7">M5</strain>
    </source>
</reference>
<dbReference type="SUPFAM" id="SSF52540">
    <property type="entry name" value="P-loop containing nucleoside triphosphate hydrolases"/>
    <property type="match status" value="2"/>
</dbReference>
<protein>
    <submittedName>
        <fullName evidence="6">Ribose ABC transporter</fullName>
    </submittedName>
</protein>
<evidence type="ECO:0000256" key="4">
    <source>
        <dbReference type="ARBA" id="ARBA00022840"/>
    </source>
</evidence>
<dbReference type="Proteomes" id="UP000215301">
    <property type="component" value="Unassembled WGS sequence"/>
</dbReference>
<accession>A0A231VLW1</accession>
<feature type="domain" description="ABC transporter" evidence="5">
    <location>
        <begin position="6"/>
        <end position="244"/>
    </location>
</feature>
<feature type="domain" description="ABC transporter" evidence="5">
    <location>
        <begin position="258"/>
        <end position="498"/>
    </location>
</feature>
<dbReference type="CDD" id="cd03216">
    <property type="entry name" value="ABC_Carb_Monos_I"/>
    <property type="match status" value="1"/>
</dbReference>
<dbReference type="EMBL" id="NKHD01000006">
    <property type="protein sequence ID" value="OXT09088.1"/>
    <property type="molecule type" value="Genomic_DNA"/>
</dbReference>
<dbReference type="CDD" id="cd03215">
    <property type="entry name" value="ABC_Carb_Monos_II"/>
    <property type="match status" value="1"/>
</dbReference>
<evidence type="ECO:0000313" key="7">
    <source>
        <dbReference type="Proteomes" id="UP000215301"/>
    </source>
</evidence>
<dbReference type="PANTHER" id="PTHR43790:SF9">
    <property type="entry name" value="GALACTOFURANOSE TRANSPORTER ATP-BINDING PROTEIN YTFR"/>
    <property type="match status" value="1"/>
</dbReference>
<keyword evidence="2" id="KW-0677">Repeat</keyword>
<evidence type="ECO:0000256" key="1">
    <source>
        <dbReference type="ARBA" id="ARBA00022448"/>
    </source>
</evidence>
<sequence>MKEEILRVEKLNKYFGSNHVVKDATLSFKKGEIHGLIGENGSGKSTLVSMISGIYEINSGKIFLEDREIKVRSLVEANRNGISIIVQEAGTILGLTVAENIFLGNEEKFIKHGIKNIASMNREAQELLEKYECSNINATDLIDKYNFEERKLIEIIKAIYIGPKVFIVDETTTALSQNGRELLYKQMTRIKEEGNTVIFITHDLDELIRWTDRITIMRDGVVVDTVDSGSVTEDDIKRLMVGRELSGHYYRTDYEKPVFKETVLKLNNVTVPGQIDNINIELHRGEILGIGGLSECGMHEIGKAIFGASFNRSGDVILENGVKINSIETAIKNGIAYVSKDRDNESLIVNDTISDNICITSLDDLKEHNMILNNKLTKFANKYAEVLSVKMENVNQLVSDLSGGNKQKVALARWIAKNSEIFILDSPTRGIDVKVKADIYDLMTEMKKQGKSILLISEEILELIGMCDRILIMKDGKINGEFMRDINLTEEDLIMKMI</sequence>
<evidence type="ECO:0000256" key="2">
    <source>
        <dbReference type="ARBA" id="ARBA00022737"/>
    </source>
</evidence>
<organism evidence="6 7">
    <name type="scientific">Thermoanaerobacterium thermosaccharolyticum</name>
    <name type="common">Clostridium thermosaccharolyticum</name>
    <dbReference type="NCBI Taxonomy" id="1517"/>
    <lineage>
        <taxon>Bacteria</taxon>
        <taxon>Bacillati</taxon>
        <taxon>Bacillota</taxon>
        <taxon>Clostridia</taxon>
        <taxon>Thermoanaerobacterales</taxon>
        <taxon>Thermoanaerobacteraceae</taxon>
        <taxon>Thermoanaerobacterium</taxon>
    </lineage>
</organism>
<gene>
    <name evidence="6" type="ORF">CE561_02745</name>
</gene>
<dbReference type="RefSeq" id="WP_094043870.1">
    <property type="nucleotide sequence ID" value="NZ_NKHD01000006.1"/>
</dbReference>
<keyword evidence="3" id="KW-0547">Nucleotide-binding</keyword>
<keyword evidence="1" id="KW-0813">Transport</keyword>
<dbReference type="PROSITE" id="PS50893">
    <property type="entry name" value="ABC_TRANSPORTER_2"/>
    <property type="match status" value="2"/>
</dbReference>
<dbReference type="InterPro" id="IPR017871">
    <property type="entry name" value="ABC_transporter-like_CS"/>
</dbReference>
<dbReference type="InterPro" id="IPR003439">
    <property type="entry name" value="ABC_transporter-like_ATP-bd"/>
</dbReference>
<dbReference type="PROSITE" id="PS00211">
    <property type="entry name" value="ABC_TRANSPORTER_1"/>
    <property type="match status" value="1"/>
</dbReference>
<dbReference type="AlphaFoldDB" id="A0A231VLW1"/>
<dbReference type="InterPro" id="IPR003593">
    <property type="entry name" value="AAA+_ATPase"/>
</dbReference>
<dbReference type="SMART" id="SM00382">
    <property type="entry name" value="AAA"/>
    <property type="match status" value="2"/>
</dbReference>
<evidence type="ECO:0000259" key="5">
    <source>
        <dbReference type="PROSITE" id="PS50893"/>
    </source>
</evidence>
<dbReference type="GO" id="GO:0005524">
    <property type="term" value="F:ATP binding"/>
    <property type="evidence" value="ECO:0007669"/>
    <property type="project" value="UniProtKB-KW"/>
</dbReference>
<name>A0A231VLW1_THETR</name>
<evidence type="ECO:0000256" key="3">
    <source>
        <dbReference type="ARBA" id="ARBA00022741"/>
    </source>
</evidence>
<proteinExistence type="predicted"/>
<dbReference type="Gene3D" id="3.40.50.300">
    <property type="entry name" value="P-loop containing nucleotide triphosphate hydrolases"/>
    <property type="match status" value="2"/>
</dbReference>
<dbReference type="PANTHER" id="PTHR43790">
    <property type="entry name" value="CARBOHYDRATE TRANSPORT ATP-BINDING PROTEIN MG119-RELATED"/>
    <property type="match status" value="1"/>
</dbReference>
<evidence type="ECO:0000313" key="6">
    <source>
        <dbReference type="EMBL" id="OXT09088.1"/>
    </source>
</evidence>
<dbReference type="InterPro" id="IPR027417">
    <property type="entry name" value="P-loop_NTPase"/>
</dbReference>
<keyword evidence="4" id="KW-0067">ATP-binding</keyword>
<dbReference type="GO" id="GO:0016887">
    <property type="term" value="F:ATP hydrolysis activity"/>
    <property type="evidence" value="ECO:0007669"/>
    <property type="project" value="InterPro"/>
</dbReference>